<comment type="caution">
    <text evidence="2">The sequence shown here is derived from an EMBL/GenBank/DDBJ whole genome shotgun (WGS) entry which is preliminary data.</text>
</comment>
<reference evidence="2 3" key="1">
    <citation type="submission" date="2017-11" db="EMBL/GenBank/DDBJ databases">
        <title>De-novo sequencing of pomegranate (Punica granatum L.) genome.</title>
        <authorList>
            <person name="Akparov Z."/>
            <person name="Amiraslanov A."/>
            <person name="Hajiyeva S."/>
            <person name="Abbasov M."/>
            <person name="Kaur K."/>
            <person name="Hamwieh A."/>
            <person name="Solovyev V."/>
            <person name="Salamov A."/>
            <person name="Braich B."/>
            <person name="Kosarev P."/>
            <person name="Mahmoud A."/>
            <person name="Hajiyev E."/>
            <person name="Babayeva S."/>
            <person name="Izzatullayeva V."/>
            <person name="Mammadov A."/>
            <person name="Mammadov A."/>
            <person name="Sharifova S."/>
            <person name="Ojaghi J."/>
            <person name="Eynullazada K."/>
            <person name="Bayramov B."/>
            <person name="Abdulazimova A."/>
            <person name="Shahmuradov I."/>
        </authorList>
    </citation>
    <scope>NUCLEOTIDE SEQUENCE [LARGE SCALE GENOMIC DNA]</scope>
    <source>
        <strain evidence="3">cv. AG2017</strain>
        <tissue evidence="2">Leaf</tissue>
    </source>
</reference>
<sequence>MWTLVGARIARFWIVRLGSVHLHVGTRDGHALGIRLNPHGKQVRKDNTQQSDIPSLGIRGKSWGSVRESDNSVERLKECSGARACTFGKLGARAYGWSAREARGRRQARGQVRGRAAVRVGRHAGRTACARDVRGCAG</sequence>
<proteinExistence type="predicted"/>
<accession>A0A2I0L9M8</accession>
<dbReference type="Proteomes" id="UP000233551">
    <property type="component" value="Unassembled WGS sequence"/>
</dbReference>
<organism evidence="2 3">
    <name type="scientific">Punica granatum</name>
    <name type="common">Pomegranate</name>
    <dbReference type="NCBI Taxonomy" id="22663"/>
    <lineage>
        <taxon>Eukaryota</taxon>
        <taxon>Viridiplantae</taxon>
        <taxon>Streptophyta</taxon>
        <taxon>Embryophyta</taxon>
        <taxon>Tracheophyta</taxon>
        <taxon>Spermatophyta</taxon>
        <taxon>Magnoliopsida</taxon>
        <taxon>eudicotyledons</taxon>
        <taxon>Gunneridae</taxon>
        <taxon>Pentapetalae</taxon>
        <taxon>rosids</taxon>
        <taxon>malvids</taxon>
        <taxon>Myrtales</taxon>
        <taxon>Lythraceae</taxon>
        <taxon>Punica</taxon>
    </lineage>
</organism>
<evidence type="ECO:0000256" key="1">
    <source>
        <dbReference type="SAM" id="SignalP"/>
    </source>
</evidence>
<keyword evidence="1" id="KW-0732">Signal</keyword>
<gene>
    <name evidence="2" type="ORF">CRG98_002224</name>
</gene>
<name>A0A2I0L9M8_PUNGR</name>
<protein>
    <submittedName>
        <fullName evidence="2">Uncharacterized protein</fullName>
    </submittedName>
</protein>
<feature type="chain" id="PRO_5014177791" evidence="1">
    <location>
        <begin position="19"/>
        <end position="138"/>
    </location>
</feature>
<feature type="signal peptide" evidence="1">
    <location>
        <begin position="1"/>
        <end position="18"/>
    </location>
</feature>
<keyword evidence="3" id="KW-1185">Reference proteome</keyword>
<evidence type="ECO:0000313" key="3">
    <source>
        <dbReference type="Proteomes" id="UP000233551"/>
    </source>
</evidence>
<dbReference type="EMBL" id="PGOL01000094">
    <property type="protein sequence ID" value="PKI77383.1"/>
    <property type="molecule type" value="Genomic_DNA"/>
</dbReference>
<dbReference type="AlphaFoldDB" id="A0A2I0L9M8"/>
<evidence type="ECO:0000313" key="2">
    <source>
        <dbReference type="EMBL" id="PKI77383.1"/>
    </source>
</evidence>